<dbReference type="PANTHER" id="PTHR30006">
    <property type="entry name" value="THIAMINE-BINDING PERIPLASMIC PROTEIN-RELATED"/>
    <property type="match status" value="1"/>
</dbReference>
<keyword evidence="1" id="KW-0732">Signal</keyword>
<evidence type="ECO:0000313" key="3">
    <source>
        <dbReference type="Proteomes" id="UP000246800"/>
    </source>
</evidence>
<protein>
    <submittedName>
        <fullName evidence="2">Iron ABC transporter substrate-binding protein</fullName>
    </submittedName>
</protein>
<name>A0A317YLZ7_STAPS</name>
<sequence length="105" mass="12030">QDARTWKNKGYPVSIVYPIEGTMLNVDGIALVENAHPHPKSKKLVHYLTSRSVQQRLVAEFDAKSIRKDVSEQSDQSIENLKNIPLIPKSKLPDIPHHKFLYMIQ</sequence>
<evidence type="ECO:0000256" key="1">
    <source>
        <dbReference type="ARBA" id="ARBA00022729"/>
    </source>
</evidence>
<reference evidence="2 3" key="1">
    <citation type="journal article" date="2018" name="Vet. Microbiol.">
        <title>Clonal diversity and geographic distribution of methicillin-resistant Staphylococcus pseudintermedius from Australian animals: Discovery of novel sequence types.</title>
        <authorList>
            <person name="Worthing K.A."/>
            <person name="Abraham S."/>
            <person name="Coombs G.W."/>
            <person name="Pang S."/>
            <person name="Saputra S."/>
            <person name="Jordan D."/>
            <person name="Trott D.J."/>
            <person name="Norris J.M."/>
        </authorList>
    </citation>
    <scope>NUCLEOTIDE SEQUENCE [LARGE SCALE GENOMIC DNA]</scope>
    <source>
        <strain evidence="2 3">ST525 1</strain>
    </source>
</reference>
<dbReference type="AlphaFoldDB" id="A0A317YLZ7"/>
<feature type="non-terminal residue" evidence="2">
    <location>
        <position position="1"/>
    </location>
</feature>
<dbReference type="PANTHER" id="PTHR30006:SF2">
    <property type="entry name" value="ABC TRANSPORTER SUBSTRATE-BINDING PROTEIN"/>
    <property type="match status" value="1"/>
</dbReference>
<organism evidence="2 3">
    <name type="scientific">Staphylococcus pseudintermedius</name>
    <dbReference type="NCBI Taxonomy" id="283734"/>
    <lineage>
        <taxon>Bacteria</taxon>
        <taxon>Bacillati</taxon>
        <taxon>Bacillota</taxon>
        <taxon>Bacilli</taxon>
        <taxon>Bacillales</taxon>
        <taxon>Staphylococcaceae</taxon>
        <taxon>Staphylococcus</taxon>
        <taxon>Staphylococcus intermedius group</taxon>
    </lineage>
</organism>
<evidence type="ECO:0000313" key="2">
    <source>
        <dbReference type="EMBL" id="PWZ65590.1"/>
    </source>
</evidence>
<dbReference type="EMBL" id="QEIT01000882">
    <property type="protein sequence ID" value="PWZ65590.1"/>
    <property type="molecule type" value="Genomic_DNA"/>
</dbReference>
<dbReference type="SUPFAM" id="SSF53850">
    <property type="entry name" value="Periplasmic binding protein-like II"/>
    <property type="match status" value="1"/>
</dbReference>
<gene>
    <name evidence="2" type="ORF">DD902_16655</name>
</gene>
<dbReference type="GO" id="GO:0030975">
    <property type="term" value="F:thiamine binding"/>
    <property type="evidence" value="ECO:0007669"/>
    <property type="project" value="TreeGrafter"/>
</dbReference>
<dbReference type="Gene3D" id="3.40.190.10">
    <property type="entry name" value="Periplasmic binding protein-like II"/>
    <property type="match status" value="2"/>
</dbReference>
<accession>A0A317YLZ7</accession>
<dbReference type="Proteomes" id="UP000246800">
    <property type="component" value="Unassembled WGS sequence"/>
</dbReference>
<proteinExistence type="predicted"/>
<dbReference type="GO" id="GO:0015888">
    <property type="term" value="P:thiamine transport"/>
    <property type="evidence" value="ECO:0007669"/>
    <property type="project" value="TreeGrafter"/>
</dbReference>
<comment type="caution">
    <text evidence="2">The sequence shown here is derived from an EMBL/GenBank/DDBJ whole genome shotgun (WGS) entry which is preliminary data.</text>
</comment>
<dbReference type="GO" id="GO:0030288">
    <property type="term" value="C:outer membrane-bounded periplasmic space"/>
    <property type="evidence" value="ECO:0007669"/>
    <property type="project" value="TreeGrafter"/>
</dbReference>
<dbReference type="GO" id="GO:0030976">
    <property type="term" value="F:thiamine pyrophosphate binding"/>
    <property type="evidence" value="ECO:0007669"/>
    <property type="project" value="TreeGrafter"/>
</dbReference>